<dbReference type="KEGG" id="glz:GLAREA_05902"/>
<organism evidence="4 5">
    <name type="scientific">Glarea lozoyensis (strain ATCC 20868 / MF5171)</name>
    <dbReference type="NCBI Taxonomy" id="1116229"/>
    <lineage>
        <taxon>Eukaryota</taxon>
        <taxon>Fungi</taxon>
        <taxon>Dikarya</taxon>
        <taxon>Ascomycota</taxon>
        <taxon>Pezizomycotina</taxon>
        <taxon>Leotiomycetes</taxon>
        <taxon>Helotiales</taxon>
        <taxon>Helotiaceae</taxon>
        <taxon>Glarea</taxon>
    </lineage>
</organism>
<dbReference type="EMBL" id="KE145358">
    <property type="protein sequence ID" value="EPE32890.1"/>
    <property type="molecule type" value="Genomic_DNA"/>
</dbReference>
<feature type="transmembrane region" description="Helical" evidence="2">
    <location>
        <begin position="214"/>
        <end position="237"/>
    </location>
</feature>
<feature type="region of interest" description="Disordered" evidence="1">
    <location>
        <begin position="132"/>
        <end position="210"/>
    </location>
</feature>
<feature type="compositionally biased region" description="Polar residues" evidence="1">
    <location>
        <begin position="326"/>
        <end position="345"/>
    </location>
</feature>
<protein>
    <submittedName>
        <fullName evidence="4">Uncharacterized protein</fullName>
    </submittedName>
</protein>
<feature type="region of interest" description="Disordered" evidence="1">
    <location>
        <begin position="264"/>
        <end position="345"/>
    </location>
</feature>
<evidence type="ECO:0000313" key="5">
    <source>
        <dbReference type="Proteomes" id="UP000016922"/>
    </source>
</evidence>
<reference evidence="4 5" key="1">
    <citation type="journal article" date="2013" name="BMC Genomics">
        <title>Genomics-driven discovery of the pneumocandin biosynthetic gene cluster in the fungus Glarea lozoyensis.</title>
        <authorList>
            <person name="Chen L."/>
            <person name="Yue Q."/>
            <person name="Zhang X."/>
            <person name="Xiang M."/>
            <person name="Wang C."/>
            <person name="Li S."/>
            <person name="Che Y."/>
            <person name="Ortiz-Lopez F.J."/>
            <person name="Bills G.F."/>
            <person name="Liu X."/>
            <person name="An Z."/>
        </authorList>
    </citation>
    <scope>NUCLEOTIDE SEQUENCE [LARGE SCALE GENOMIC DNA]</scope>
    <source>
        <strain evidence="5">ATCC 20868 / MF5171</strain>
    </source>
</reference>
<keyword evidence="2" id="KW-0812">Transmembrane</keyword>
<gene>
    <name evidence="4" type="ORF">GLAREA_05902</name>
</gene>
<feature type="compositionally biased region" description="Low complexity" evidence="1">
    <location>
        <begin position="161"/>
        <end position="203"/>
    </location>
</feature>
<evidence type="ECO:0000256" key="3">
    <source>
        <dbReference type="SAM" id="SignalP"/>
    </source>
</evidence>
<accession>S3D540</accession>
<dbReference type="eggNOG" id="ENOG502R1J4">
    <property type="taxonomic scope" value="Eukaryota"/>
</dbReference>
<name>S3D540_GLAL2</name>
<sequence length="435" mass="46025">MRIVIALLASISLCRAWQWNGAASTTAYTLVATGVSPVPTMAPFMQERELPGNYICGYQDGESRCVDAVHTNTRKSSDELLYTCPGTSTCVGFFYPDFYSQIGCADYGFTGALVSLTYSGQKDDAPTVQQNFIGTAEMKNDKKTSTRTRTSTASVTEISASVTETYSTSSGTSSSSSSAAATTSTSSASSSTSSSASNTTEATPARSGTSKKTIIGASVGSVAFGLILAAAVAWLLIRRKKKNSFEATPQKHRLSQEPMSLFQNPASHHSEVPPQYRPPHHSEPQLPYIPPSQSFSNDPSNLPQRVKSPATVSTVSYSSVPPANSPTPTNISWGQPMSPTSNHNSWVGPPMSPNQNGWVSPNQTGMNQAVPPNPNSWVAPNPDRQSYQAYHPPSPMPPQGPLEMDATSSMNVQGNTQNASTGGAGAAEGVPFGFK</sequence>
<evidence type="ECO:0000313" key="4">
    <source>
        <dbReference type="EMBL" id="EPE32890.1"/>
    </source>
</evidence>
<dbReference type="HOGENOM" id="CLU_630134_0_0_1"/>
<dbReference type="GeneID" id="19464956"/>
<keyword evidence="2" id="KW-0472">Membrane</keyword>
<dbReference type="AlphaFoldDB" id="S3D540"/>
<dbReference type="CDD" id="cd12087">
    <property type="entry name" value="TM_EGFR-like"/>
    <property type="match status" value="1"/>
</dbReference>
<feature type="compositionally biased region" description="Polar residues" evidence="1">
    <location>
        <begin position="291"/>
        <end position="303"/>
    </location>
</feature>
<feature type="signal peptide" evidence="3">
    <location>
        <begin position="1"/>
        <end position="16"/>
    </location>
</feature>
<dbReference type="OrthoDB" id="5386093at2759"/>
<keyword evidence="5" id="KW-1185">Reference proteome</keyword>
<dbReference type="Proteomes" id="UP000016922">
    <property type="component" value="Unassembled WGS sequence"/>
</dbReference>
<keyword evidence="2" id="KW-1133">Transmembrane helix</keyword>
<keyword evidence="3" id="KW-0732">Signal</keyword>
<feature type="chain" id="PRO_5004507813" evidence="3">
    <location>
        <begin position="17"/>
        <end position="435"/>
    </location>
</feature>
<evidence type="ECO:0000256" key="2">
    <source>
        <dbReference type="SAM" id="Phobius"/>
    </source>
</evidence>
<feature type="region of interest" description="Disordered" evidence="1">
    <location>
        <begin position="383"/>
        <end position="435"/>
    </location>
</feature>
<dbReference type="OMA" id="GPLEMDA"/>
<dbReference type="RefSeq" id="XP_008079507.1">
    <property type="nucleotide sequence ID" value="XM_008081316.1"/>
</dbReference>
<proteinExistence type="predicted"/>
<feature type="compositionally biased region" description="Low complexity" evidence="1">
    <location>
        <begin position="308"/>
        <end position="322"/>
    </location>
</feature>
<feature type="compositionally biased region" description="Polar residues" evidence="1">
    <location>
        <begin position="406"/>
        <end position="421"/>
    </location>
</feature>
<evidence type="ECO:0000256" key="1">
    <source>
        <dbReference type="SAM" id="MobiDB-lite"/>
    </source>
</evidence>